<feature type="domain" description="PPM-type phosphatase" evidence="1">
    <location>
        <begin position="1"/>
        <end position="236"/>
    </location>
</feature>
<protein>
    <submittedName>
        <fullName evidence="2">Protein phosphatase</fullName>
    </submittedName>
</protein>
<evidence type="ECO:0000259" key="1">
    <source>
        <dbReference type="PROSITE" id="PS51746"/>
    </source>
</evidence>
<dbReference type="RefSeq" id="WP_264852066.1">
    <property type="nucleotide sequence ID" value="NZ_BRXR01000001.1"/>
</dbReference>
<dbReference type="PROSITE" id="PS51746">
    <property type="entry name" value="PPM_2"/>
    <property type="match status" value="1"/>
</dbReference>
<sequence length="246" mass="27570">MLGVLSDIGNNRDLNEDYAGFLEDDCIRFYVIADGMGGHNAGEVASKFAVEKTIEYIKSHRDACPQKELIKNAIEAANIEIYNFAQQSVDLKGMGTTITACLVKDNILIVANVGDSRCYAIYEDRIERVTKDHSLVQQLLDNGSITEEEAYHHPNKNIITRAIGTSKNVEIDIFELGLEKIKKILICSDGLSNDVYENEMFEIATNNDNQIACSKLVELSKQKGSRDNISVIIFEGECKDDRYFTR</sequence>
<reference evidence="2 3" key="1">
    <citation type="journal article" date="2024" name="Int. J. Syst. Evol. Microbiol.">
        <title>Clostridium omnivorum sp. nov., isolated from anoxic soil under the treatment of reductive soil disinfestation.</title>
        <authorList>
            <person name="Ueki A."/>
            <person name="Tonouchi A."/>
            <person name="Kaku N."/>
            <person name="Honma S."/>
            <person name="Ueki K."/>
        </authorList>
    </citation>
    <scope>NUCLEOTIDE SEQUENCE [LARGE SCALE GENOMIC DNA]</scope>
    <source>
        <strain evidence="2 3">E14</strain>
    </source>
</reference>
<dbReference type="CDD" id="cd00143">
    <property type="entry name" value="PP2Cc"/>
    <property type="match status" value="1"/>
</dbReference>
<dbReference type="InterPro" id="IPR015655">
    <property type="entry name" value="PP2C"/>
</dbReference>
<dbReference type="Pfam" id="PF13672">
    <property type="entry name" value="PP2C_2"/>
    <property type="match status" value="1"/>
</dbReference>
<dbReference type="SUPFAM" id="SSF81606">
    <property type="entry name" value="PP2C-like"/>
    <property type="match status" value="1"/>
</dbReference>
<name>A0ABQ5NBV8_9CLOT</name>
<dbReference type="SMART" id="SM00332">
    <property type="entry name" value="PP2Cc"/>
    <property type="match status" value="1"/>
</dbReference>
<evidence type="ECO:0000313" key="2">
    <source>
        <dbReference type="EMBL" id="GLC32758.1"/>
    </source>
</evidence>
<dbReference type="Proteomes" id="UP001208567">
    <property type="component" value="Unassembled WGS sequence"/>
</dbReference>
<dbReference type="Gene3D" id="3.60.40.10">
    <property type="entry name" value="PPM-type phosphatase domain"/>
    <property type="match status" value="1"/>
</dbReference>
<gene>
    <name evidence="2" type="ORF">bsdE14_41680</name>
</gene>
<organism evidence="2 3">
    <name type="scientific">Clostridium omnivorum</name>
    <dbReference type="NCBI Taxonomy" id="1604902"/>
    <lineage>
        <taxon>Bacteria</taxon>
        <taxon>Bacillati</taxon>
        <taxon>Bacillota</taxon>
        <taxon>Clostridia</taxon>
        <taxon>Eubacteriales</taxon>
        <taxon>Clostridiaceae</taxon>
        <taxon>Clostridium</taxon>
    </lineage>
</organism>
<accession>A0ABQ5NBV8</accession>
<comment type="caution">
    <text evidence="2">The sequence shown here is derived from an EMBL/GenBank/DDBJ whole genome shotgun (WGS) entry which is preliminary data.</text>
</comment>
<dbReference type="NCBIfam" id="NF033484">
    <property type="entry name" value="Stp1_PP2C_phos"/>
    <property type="match status" value="1"/>
</dbReference>
<dbReference type="InterPro" id="IPR001932">
    <property type="entry name" value="PPM-type_phosphatase-like_dom"/>
</dbReference>
<dbReference type="PANTHER" id="PTHR47992">
    <property type="entry name" value="PROTEIN PHOSPHATASE"/>
    <property type="match status" value="1"/>
</dbReference>
<proteinExistence type="predicted"/>
<dbReference type="SMART" id="SM00331">
    <property type="entry name" value="PP2C_SIG"/>
    <property type="match status" value="1"/>
</dbReference>
<dbReference type="InterPro" id="IPR036457">
    <property type="entry name" value="PPM-type-like_dom_sf"/>
</dbReference>
<dbReference type="EMBL" id="BRXR01000001">
    <property type="protein sequence ID" value="GLC32758.1"/>
    <property type="molecule type" value="Genomic_DNA"/>
</dbReference>
<evidence type="ECO:0000313" key="3">
    <source>
        <dbReference type="Proteomes" id="UP001208567"/>
    </source>
</evidence>
<keyword evidence="3" id="KW-1185">Reference proteome</keyword>